<dbReference type="PANTHER" id="PTHR45663:SF28">
    <property type="entry name" value="THIOREDOXIN DOMAIN-CONTAINING PROTEIN"/>
    <property type="match status" value="1"/>
</dbReference>
<keyword evidence="2" id="KW-0732">Signal</keyword>
<protein>
    <recommendedName>
        <fullName evidence="3">Thioredoxin domain-containing protein</fullName>
    </recommendedName>
</protein>
<feature type="domain" description="Thioredoxin" evidence="3">
    <location>
        <begin position="31"/>
        <end position="111"/>
    </location>
</feature>
<feature type="region of interest" description="Disordered" evidence="1">
    <location>
        <begin position="139"/>
        <end position="164"/>
    </location>
</feature>
<dbReference type="OMA" id="WGMFYEL"/>
<dbReference type="EnsemblPlants" id="Bo3g182610.1">
    <property type="protein sequence ID" value="Bo3g182610.1"/>
    <property type="gene ID" value="Bo3g182610"/>
</dbReference>
<reference evidence="4 5" key="1">
    <citation type="journal article" date="2014" name="Genome Biol.">
        <title>Transcriptome and methylome profiling reveals relics of genome dominance in the mesopolyploid Brassica oleracea.</title>
        <authorList>
            <person name="Parkin I.A."/>
            <person name="Koh C."/>
            <person name="Tang H."/>
            <person name="Robinson S.J."/>
            <person name="Kagale S."/>
            <person name="Clarke W.E."/>
            <person name="Town C.D."/>
            <person name="Nixon J."/>
            <person name="Krishnakumar V."/>
            <person name="Bidwell S.L."/>
            <person name="Denoeud F."/>
            <person name="Belcram H."/>
            <person name="Links M.G."/>
            <person name="Just J."/>
            <person name="Clarke C."/>
            <person name="Bender T."/>
            <person name="Huebert T."/>
            <person name="Mason A.S."/>
            <person name="Pires J.C."/>
            <person name="Barker G."/>
            <person name="Moore J."/>
            <person name="Walley P.G."/>
            <person name="Manoli S."/>
            <person name="Batley J."/>
            <person name="Edwards D."/>
            <person name="Nelson M.N."/>
            <person name="Wang X."/>
            <person name="Paterson A.H."/>
            <person name="King G."/>
            <person name="Bancroft I."/>
            <person name="Chalhoub B."/>
            <person name="Sharpe A.G."/>
        </authorList>
    </citation>
    <scope>NUCLEOTIDE SEQUENCE</scope>
    <source>
        <strain evidence="4 5">cv. TO1000</strain>
    </source>
</reference>
<feature type="chain" id="PRO_5002257795" description="Thioredoxin domain-containing protein" evidence="2">
    <location>
        <begin position="23"/>
        <end position="164"/>
    </location>
</feature>
<name>A0A0D3BMS5_BRAOL</name>
<evidence type="ECO:0000313" key="5">
    <source>
        <dbReference type="Proteomes" id="UP000032141"/>
    </source>
</evidence>
<dbReference type="SMR" id="A0A0D3BMS5"/>
<dbReference type="PANTHER" id="PTHR45663">
    <property type="entry name" value="GEO12009P1"/>
    <property type="match status" value="1"/>
</dbReference>
<dbReference type="RefSeq" id="XP_013627734.1">
    <property type="nucleotide sequence ID" value="XM_013772280.1"/>
</dbReference>
<sequence>MEKRVLYGLVVMLMYLVGGGYSQGVVEWIRDKAEWEEILVKTEIHIGVMVTSPLCGAPCDIVNDQVARFVETYGDRIKFYKINILETLFFALDYKILTVPTVIIFKEGTINLRFESLSDWGMFYELLVNSSILDFPPDLSPAPAPAPSDSDPDADLPPPLQSGE</sequence>
<evidence type="ECO:0000313" key="4">
    <source>
        <dbReference type="EnsemblPlants" id="Bo3g182610.1"/>
    </source>
</evidence>
<feature type="signal peptide" evidence="2">
    <location>
        <begin position="1"/>
        <end position="22"/>
    </location>
</feature>
<reference evidence="4" key="2">
    <citation type="submission" date="2015-03" db="UniProtKB">
        <authorList>
            <consortium name="EnsemblPlants"/>
        </authorList>
    </citation>
    <scope>IDENTIFICATION</scope>
</reference>
<dbReference type="AlphaFoldDB" id="A0A0D3BMS5"/>
<dbReference type="KEGG" id="boe:106333894"/>
<dbReference type="GO" id="GO:0015035">
    <property type="term" value="F:protein-disulfide reductase activity"/>
    <property type="evidence" value="ECO:0007669"/>
    <property type="project" value="TreeGrafter"/>
</dbReference>
<keyword evidence="5" id="KW-1185">Reference proteome</keyword>
<dbReference type="GeneID" id="106333894"/>
<dbReference type="Pfam" id="PF00085">
    <property type="entry name" value="Thioredoxin"/>
    <property type="match status" value="1"/>
</dbReference>
<dbReference type="InterPro" id="IPR013766">
    <property type="entry name" value="Thioredoxin_domain"/>
</dbReference>
<evidence type="ECO:0000256" key="1">
    <source>
        <dbReference type="SAM" id="MobiDB-lite"/>
    </source>
</evidence>
<dbReference type="OrthoDB" id="2121326at2759"/>
<accession>A0A0D3BMS5</accession>
<evidence type="ECO:0000256" key="2">
    <source>
        <dbReference type="SAM" id="SignalP"/>
    </source>
</evidence>
<organism evidence="4 5">
    <name type="scientific">Brassica oleracea var. oleracea</name>
    <dbReference type="NCBI Taxonomy" id="109376"/>
    <lineage>
        <taxon>Eukaryota</taxon>
        <taxon>Viridiplantae</taxon>
        <taxon>Streptophyta</taxon>
        <taxon>Embryophyta</taxon>
        <taxon>Tracheophyta</taxon>
        <taxon>Spermatophyta</taxon>
        <taxon>Magnoliopsida</taxon>
        <taxon>eudicotyledons</taxon>
        <taxon>Gunneridae</taxon>
        <taxon>Pentapetalae</taxon>
        <taxon>rosids</taxon>
        <taxon>malvids</taxon>
        <taxon>Brassicales</taxon>
        <taxon>Brassicaceae</taxon>
        <taxon>Brassiceae</taxon>
        <taxon>Brassica</taxon>
    </lineage>
</organism>
<dbReference type="CDD" id="cd02947">
    <property type="entry name" value="TRX_family"/>
    <property type="match status" value="1"/>
</dbReference>
<dbReference type="Gramene" id="Bo3g182610.1">
    <property type="protein sequence ID" value="Bo3g182610.1"/>
    <property type="gene ID" value="Bo3g182610"/>
</dbReference>
<feature type="compositionally biased region" description="Pro residues" evidence="1">
    <location>
        <begin position="155"/>
        <end position="164"/>
    </location>
</feature>
<evidence type="ECO:0000259" key="3">
    <source>
        <dbReference type="Pfam" id="PF00085"/>
    </source>
</evidence>
<dbReference type="Proteomes" id="UP000032141">
    <property type="component" value="Chromosome C3"/>
</dbReference>
<dbReference type="SUPFAM" id="SSF52833">
    <property type="entry name" value="Thioredoxin-like"/>
    <property type="match status" value="1"/>
</dbReference>
<dbReference type="Gene3D" id="3.40.30.10">
    <property type="entry name" value="Glutaredoxin"/>
    <property type="match status" value="1"/>
</dbReference>
<proteinExistence type="predicted"/>
<dbReference type="GO" id="GO:0005737">
    <property type="term" value="C:cytoplasm"/>
    <property type="evidence" value="ECO:0007669"/>
    <property type="project" value="TreeGrafter"/>
</dbReference>
<dbReference type="HOGENOM" id="CLU_150272_0_0_1"/>
<dbReference type="InterPro" id="IPR036249">
    <property type="entry name" value="Thioredoxin-like_sf"/>
</dbReference>